<feature type="domain" description="Outer membrane protein beta-barrel" evidence="6">
    <location>
        <begin position="375"/>
        <end position="791"/>
    </location>
</feature>
<keyword evidence="3" id="KW-0998">Cell outer membrane</keyword>
<dbReference type="STRING" id="1562970.ING2E5B_0183"/>
<dbReference type="Gene3D" id="2.60.40.1120">
    <property type="entry name" value="Carboxypeptidase-like, regulatory domain"/>
    <property type="match status" value="1"/>
</dbReference>
<dbReference type="HOGENOM" id="CLU_017617_0_1_10"/>
<evidence type="ECO:0000259" key="5">
    <source>
        <dbReference type="Pfam" id="PF07715"/>
    </source>
</evidence>
<dbReference type="PANTHER" id="PTHR40980:SF4">
    <property type="entry name" value="TONB-DEPENDENT RECEPTOR-LIKE BETA-BARREL DOMAIN-CONTAINING PROTEIN"/>
    <property type="match status" value="1"/>
</dbReference>
<dbReference type="EMBL" id="LN515532">
    <property type="protein sequence ID" value="CEA14953.1"/>
    <property type="molecule type" value="Genomic_DNA"/>
</dbReference>
<accession>A0A098BXR4</accession>
<keyword evidence="8" id="KW-1185">Reference proteome</keyword>
<evidence type="ECO:0000313" key="7">
    <source>
        <dbReference type="EMBL" id="CEA14953.1"/>
    </source>
</evidence>
<protein>
    <submittedName>
        <fullName evidence="7">Putative TonB-dependent receptor exported protein</fullName>
    </submittedName>
</protein>
<dbReference type="InterPro" id="IPR036942">
    <property type="entry name" value="Beta-barrel_TonB_sf"/>
</dbReference>
<evidence type="ECO:0000256" key="1">
    <source>
        <dbReference type="ARBA" id="ARBA00004442"/>
    </source>
</evidence>
<dbReference type="Pfam" id="PF13715">
    <property type="entry name" value="CarbopepD_reg_2"/>
    <property type="match status" value="1"/>
</dbReference>
<keyword evidence="4" id="KW-0732">Signal</keyword>
<dbReference type="InterPro" id="IPR041700">
    <property type="entry name" value="OMP_b-brl_3"/>
</dbReference>
<dbReference type="GO" id="GO:0009279">
    <property type="term" value="C:cell outer membrane"/>
    <property type="evidence" value="ECO:0007669"/>
    <property type="project" value="UniProtKB-SubCell"/>
</dbReference>
<name>A0A098BXR4_9BACT</name>
<feature type="domain" description="TonB-dependent receptor plug" evidence="5">
    <location>
        <begin position="134"/>
        <end position="222"/>
    </location>
</feature>
<dbReference type="SUPFAM" id="SSF49464">
    <property type="entry name" value="Carboxypeptidase regulatory domain-like"/>
    <property type="match status" value="1"/>
</dbReference>
<dbReference type="PATRIC" id="fig|1562970.3.peg.180"/>
<keyword evidence="2" id="KW-0472">Membrane</keyword>
<dbReference type="PANTHER" id="PTHR40980">
    <property type="entry name" value="PLUG DOMAIN-CONTAINING PROTEIN"/>
    <property type="match status" value="1"/>
</dbReference>
<dbReference type="Gene3D" id="2.170.130.10">
    <property type="entry name" value="TonB-dependent receptor, plug domain"/>
    <property type="match status" value="1"/>
</dbReference>
<evidence type="ECO:0000256" key="2">
    <source>
        <dbReference type="ARBA" id="ARBA00023136"/>
    </source>
</evidence>
<comment type="subcellular location">
    <subcellularLocation>
        <location evidence="1">Cell outer membrane</location>
    </subcellularLocation>
</comment>
<feature type="signal peptide" evidence="4">
    <location>
        <begin position="1"/>
        <end position="19"/>
    </location>
</feature>
<dbReference type="Pfam" id="PF14905">
    <property type="entry name" value="OMP_b-brl_3"/>
    <property type="match status" value="1"/>
</dbReference>
<feature type="chain" id="PRO_5001933297" evidence="4">
    <location>
        <begin position="20"/>
        <end position="830"/>
    </location>
</feature>
<proteinExistence type="predicted"/>
<gene>
    <name evidence="7" type="ORF">ING2E5B_0183</name>
</gene>
<dbReference type="SUPFAM" id="SSF56935">
    <property type="entry name" value="Porins"/>
    <property type="match status" value="1"/>
</dbReference>
<sequence length="830" mass="92062">MNKVFVLVTCLLMSVTLVAQNISVTGRLVSAEDNKPLPYATIAVAEESDPGNSFRKLATNENGKFSTDLEKGKYILVFNFVGMDEVEETLDLTSVNGKYDLGDIIMTESSTELEEINVTAQRPLVKVELDKLTYSAKDDPEASTSSVLDLLRKVPLITVDGEDEIQLKGSSNFKIYVNGKPSNMVSSNPSQVLKSMPANSIKDIEVITDPGARYDAEGVGGIINIVTDKRVDDGYSGSVGGSANSFEGLGSNLYLATKYGKLGFTGNVGYDMFKQPKSETSSTTEEFTPYPLNTLSQTGATSTIGKVLFLNGSMSFEPDTINLFNLSVSRFGGNFKSNTNQQAVSGEARPYSYTSESNSVNNFGGMSFSADYQRSFRKKGELLTGSYRFERNPNDSEYDSKYDVEPGGVFYYPDGYQLKSVNKAGGNEHTFQVDYVNPLNGKHNVETGVKYIFRDNSSRAVHTYFDVEDNLWKPDIDRKNDLDHTQNIFSGYGGYSYRSGKIGMKIGLRAEQTQQNIHFMSAELDTVVGTNYFDLVPSATISYQIGMTQTIRGGYNMRISRPGIWYLNPYINDVDPNNISYGNPNLDSEQQHNFNINYGTFSQKVNLNATISYSFAKNAVTAYSFIVQDVEDGIEKSVTHNTYANIGRNHTIGTNLYLSWMPNEIIRTYINGGVNYTDIKSTQENSRLQNSGFSGRAFGGITFSFPRDFRFVTNGGFFLNQVLLQTNQSPFYFYSMSMQKSLINKKLDLSLNVQNLFSKYRDMSTTTKGEGFTQKSRFLSPARVFSLSVTYRFGDLKSSIKRVQRTITNEDVMQGESGTQQGAATIPAGS</sequence>
<keyword evidence="7" id="KW-0675">Receptor</keyword>
<dbReference type="InterPro" id="IPR012910">
    <property type="entry name" value="Plug_dom"/>
</dbReference>
<dbReference type="KEGG" id="pbt:ING2E5B_0183"/>
<dbReference type="Pfam" id="PF07715">
    <property type="entry name" value="Plug"/>
    <property type="match status" value="1"/>
</dbReference>
<dbReference type="AlphaFoldDB" id="A0A098BXR4"/>
<evidence type="ECO:0000256" key="3">
    <source>
        <dbReference type="ARBA" id="ARBA00023237"/>
    </source>
</evidence>
<organism evidence="7 8">
    <name type="scientific">Fermentimonas caenicola</name>
    <dbReference type="NCBI Taxonomy" id="1562970"/>
    <lineage>
        <taxon>Bacteria</taxon>
        <taxon>Pseudomonadati</taxon>
        <taxon>Bacteroidota</taxon>
        <taxon>Bacteroidia</taxon>
        <taxon>Bacteroidales</taxon>
        <taxon>Dysgonomonadaceae</taxon>
        <taxon>Fermentimonas</taxon>
    </lineage>
</organism>
<evidence type="ECO:0000256" key="4">
    <source>
        <dbReference type="SAM" id="SignalP"/>
    </source>
</evidence>
<dbReference type="OrthoDB" id="8764943at2"/>
<reference evidence="7 8" key="1">
    <citation type="submission" date="2014-08" db="EMBL/GenBank/DDBJ databases">
        <authorList>
            <person name="Wibberg D."/>
        </authorList>
    </citation>
    <scope>NUCLEOTIDE SEQUENCE [LARGE SCALE GENOMIC DNA]</scope>
    <source>
        <strain evidence="8">ING2-E5B</strain>
    </source>
</reference>
<dbReference type="InterPro" id="IPR008969">
    <property type="entry name" value="CarboxyPept-like_regulatory"/>
</dbReference>
<dbReference type="InterPro" id="IPR037066">
    <property type="entry name" value="Plug_dom_sf"/>
</dbReference>
<dbReference type="Gene3D" id="2.40.170.20">
    <property type="entry name" value="TonB-dependent receptor, beta-barrel domain"/>
    <property type="match status" value="1"/>
</dbReference>
<dbReference type="Proteomes" id="UP000032417">
    <property type="component" value="Chromosome 1"/>
</dbReference>
<evidence type="ECO:0000259" key="6">
    <source>
        <dbReference type="Pfam" id="PF14905"/>
    </source>
</evidence>
<evidence type="ECO:0000313" key="8">
    <source>
        <dbReference type="Proteomes" id="UP000032417"/>
    </source>
</evidence>